<evidence type="ECO:0000313" key="1">
    <source>
        <dbReference type="EMBL" id="KKN12300.1"/>
    </source>
</evidence>
<reference evidence="1" key="1">
    <citation type="journal article" date="2015" name="Nature">
        <title>Complex archaea that bridge the gap between prokaryotes and eukaryotes.</title>
        <authorList>
            <person name="Spang A."/>
            <person name="Saw J.H."/>
            <person name="Jorgensen S.L."/>
            <person name="Zaremba-Niedzwiedzka K."/>
            <person name="Martijn J."/>
            <person name="Lind A.E."/>
            <person name="van Eijk R."/>
            <person name="Schleper C."/>
            <person name="Guy L."/>
            <person name="Ettema T.J."/>
        </authorList>
    </citation>
    <scope>NUCLEOTIDE SEQUENCE</scope>
</reference>
<organism evidence="1">
    <name type="scientific">marine sediment metagenome</name>
    <dbReference type="NCBI Taxonomy" id="412755"/>
    <lineage>
        <taxon>unclassified sequences</taxon>
        <taxon>metagenomes</taxon>
        <taxon>ecological metagenomes</taxon>
    </lineage>
</organism>
<dbReference type="EMBL" id="LAZR01004046">
    <property type="protein sequence ID" value="KKN12300.1"/>
    <property type="molecule type" value="Genomic_DNA"/>
</dbReference>
<protein>
    <submittedName>
        <fullName evidence="1">Uncharacterized protein</fullName>
    </submittedName>
</protein>
<dbReference type="AlphaFoldDB" id="A0A0F9MYC2"/>
<comment type="caution">
    <text evidence="1">The sequence shown here is derived from an EMBL/GenBank/DDBJ whole genome shotgun (WGS) entry which is preliminary data.</text>
</comment>
<accession>A0A0F9MYC2</accession>
<sequence length="95" mass="10940">MKQGRRKRNVHKAPQFNPEWIEAFMIWMLHTIGGDDPDKRKVTLSVEQLEAFSKASHGKKTKFDYDEKTQSITISAPEYELPNIVIVKPGLQLSN</sequence>
<gene>
    <name evidence="1" type="ORF">LCGC14_1017870</name>
</gene>
<proteinExistence type="predicted"/>
<name>A0A0F9MYC2_9ZZZZ</name>